<evidence type="ECO:0000259" key="3">
    <source>
        <dbReference type="SMART" id="SM00079"/>
    </source>
</evidence>
<dbReference type="SMART" id="SM00062">
    <property type="entry name" value="PBPb"/>
    <property type="match status" value="1"/>
</dbReference>
<dbReference type="GO" id="GO:0015276">
    <property type="term" value="F:ligand-gated monoatomic ion channel activity"/>
    <property type="evidence" value="ECO:0007669"/>
    <property type="project" value="InterPro"/>
</dbReference>
<dbReference type="SMART" id="SM00079">
    <property type="entry name" value="PBPe"/>
    <property type="match status" value="1"/>
</dbReference>
<reference evidence="5" key="1">
    <citation type="submission" date="2014-11" db="EMBL/GenBank/DDBJ databases">
        <authorList>
            <person name="Wibberg D."/>
        </authorList>
    </citation>
    <scope>NUCLEOTIDE SEQUENCE [LARGE SCALE GENOMIC DNA]</scope>
    <source>
        <strain evidence="5">L3</strain>
    </source>
</reference>
<dbReference type="InterPro" id="IPR001638">
    <property type="entry name" value="Solute-binding_3/MltF_N"/>
</dbReference>
<feature type="domain" description="Solute-binding protein family 3/N-terminal" evidence="2">
    <location>
        <begin position="23"/>
        <end position="243"/>
    </location>
</feature>
<dbReference type="STRING" id="1006576.DTL3_1277"/>
<dbReference type="Gene3D" id="3.40.190.10">
    <property type="entry name" value="Periplasmic binding protein-like II"/>
    <property type="match status" value="2"/>
</dbReference>
<feature type="domain" description="Ionotropic glutamate receptor C-terminal" evidence="3">
    <location>
        <begin position="23"/>
        <end position="243"/>
    </location>
</feature>
<dbReference type="GO" id="GO:0016020">
    <property type="term" value="C:membrane"/>
    <property type="evidence" value="ECO:0007669"/>
    <property type="project" value="InterPro"/>
</dbReference>
<dbReference type="AlphaFoldDB" id="A0A0C7P3W4"/>
<dbReference type="KEGG" id="dtn:DTL3_1277"/>
<keyword evidence="5" id="KW-1185">Reference proteome</keyword>
<dbReference type="EMBL" id="LN824141">
    <property type="protein sequence ID" value="CEP78574.1"/>
    <property type="molecule type" value="Genomic_DNA"/>
</dbReference>
<proteinExistence type="predicted"/>
<dbReference type="SUPFAM" id="SSF53850">
    <property type="entry name" value="Periplasmic binding protein-like II"/>
    <property type="match status" value="1"/>
</dbReference>
<dbReference type="PANTHER" id="PTHR35936:SF17">
    <property type="entry name" value="ARGININE-BINDING EXTRACELLULAR PROTEIN ARTP"/>
    <property type="match status" value="1"/>
</dbReference>
<organism evidence="4 5">
    <name type="scientific">Defluviitoga tunisiensis</name>
    <dbReference type="NCBI Taxonomy" id="1006576"/>
    <lineage>
        <taxon>Bacteria</taxon>
        <taxon>Thermotogati</taxon>
        <taxon>Thermotogota</taxon>
        <taxon>Thermotogae</taxon>
        <taxon>Petrotogales</taxon>
        <taxon>Petrotogaceae</taxon>
        <taxon>Defluviitoga</taxon>
    </lineage>
</organism>
<dbReference type="HOGENOM" id="CLU_019602_18_2_0"/>
<dbReference type="OrthoDB" id="9774451at2"/>
<dbReference type="InterPro" id="IPR001320">
    <property type="entry name" value="Iontro_rcpt_C"/>
</dbReference>
<name>A0A0C7P3W4_DEFTU</name>
<gene>
    <name evidence="4" type="primary">artJ</name>
    <name evidence="4" type="ORF">DTL3_1277</name>
</gene>
<evidence type="ECO:0000259" key="2">
    <source>
        <dbReference type="SMART" id="SM00062"/>
    </source>
</evidence>
<sequence length="243" mass="27394">MFKRAFLFFIAVLTPLLFVFGVTYKVGTEASFPPFEYVENGQFVGFDIDLIREIGKLKGFNVEVIDISFDSLIPSLTTGNIDIIAAGMTITEDRQKVVDFTIPYYSGDQSILVRKDSDFDITVLFGNHKIGVQTGTTGDLWVTEHLSDKNIIPKKNITRYDTFNFAVRDLVNKNIDAIVLDNPVSERFTKTDPVKIVGIIKTEESYGMAVKKGNKELLNLLNSGIQELQKNGKLDELIEKYFK</sequence>
<dbReference type="PANTHER" id="PTHR35936">
    <property type="entry name" value="MEMBRANE-BOUND LYTIC MUREIN TRANSGLYCOSYLASE F"/>
    <property type="match status" value="1"/>
</dbReference>
<accession>A0A0C7P3W4</accession>
<dbReference type="RefSeq" id="WP_045087993.1">
    <property type="nucleotide sequence ID" value="NZ_LN824141.1"/>
</dbReference>
<evidence type="ECO:0000256" key="1">
    <source>
        <dbReference type="ARBA" id="ARBA00022729"/>
    </source>
</evidence>
<protein>
    <submittedName>
        <fullName evidence="4">Arginine-, lysine-, histidine-binding protein ArtJ</fullName>
    </submittedName>
</protein>
<dbReference type="Pfam" id="PF00497">
    <property type="entry name" value="SBP_bac_3"/>
    <property type="match status" value="1"/>
</dbReference>
<evidence type="ECO:0000313" key="5">
    <source>
        <dbReference type="Proteomes" id="UP000032809"/>
    </source>
</evidence>
<evidence type="ECO:0000313" key="4">
    <source>
        <dbReference type="EMBL" id="CEP78574.1"/>
    </source>
</evidence>
<dbReference type="CDD" id="cd13624">
    <property type="entry name" value="PBP2_Arg_Lys_His"/>
    <property type="match status" value="1"/>
</dbReference>
<dbReference type="PATRIC" id="fig|1006576.9.peg.1277"/>
<dbReference type="Proteomes" id="UP000032809">
    <property type="component" value="Chromosome I"/>
</dbReference>
<keyword evidence="1" id="KW-0732">Signal</keyword>